<dbReference type="SUPFAM" id="SSF50249">
    <property type="entry name" value="Nucleic acid-binding proteins"/>
    <property type="match status" value="2"/>
</dbReference>
<evidence type="ECO:0000256" key="6">
    <source>
        <dbReference type="SAM" id="MobiDB-lite"/>
    </source>
</evidence>
<dbReference type="CDD" id="cd04480">
    <property type="entry name" value="RPA1_DBD_A_like"/>
    <property type="match status" value="1"/>
</dbReference>
<evidence type="ECO:0000259" key="7">
    <source>
        <dbReference type="Pfam" id="PF08646"/>
    </source>
</evidence>
<evidence type="ECO:0000256" key="5">
    <source>
        <dbReference type="ARBA" id="ARBA00023125"/>
    </source>
</evidence>
<gene>
    <name evidence="8" type="ORF">TSUD_284750</name>
</gene>
<reference evidence="9" key="1">
    <citation type="journal article" date="2017" name="Front. Plant Sci.">
        <title>Climate Clever Clovers: New Paradigm to Reduce the Environmental Footprint of Ruminants by Breeding Low Methanogenic Forages Utilizing Haplotype Variation.</title>
        <authorList>
            <person name="Kaur P."/>
            <person name="Appels R."/>
            <person name="Bayer P.E."/>
            <person name="Keeble-Gagnere G."/>
            <person name="Wang J."/>
            <person name="Hirakawa H."/>
            <person name="Shirasawa K."/>
            <person name="Vercoe P."/>
            <person name="Stefanova K."/>
            <person name="Durmic Z."/>
            <person name="Nichols P."/>
            <person name="Revell C."/>
            <person name="Isobe S.N."/>
            <person name="Edwards D."/>
            <person name="Erskine W."/>
        </authorList>
    </citation>
    <scope>NUCLEOTIDE SEQUENCE [LARGE SCALE GENOMIC DNA]</scope>
    <source>
        <strain evidence="9">cv. Daliak</strain>
    </source>
</reference>
<evidence type="ECO:0000256" key="1">
    <source>
        <dbReference type="ARBA" id="ARBA00005690"/>
    </source>
</evidence>
<keyword evidence="5" id="KW-0238">DNA-binding</keyword>
<feature type="domain" description="Replication factor A C-terminal" evidence="7">
    <location>
        <begin position="251"/>
        <end position="305"/>
    </location>
</feature>
<keyword evidence="2" id="KW-0479">Metal-binding</keyword>
<dbReference type="Pfam" id="PF08646">
    <property type="entry name" value="Rep_fac-A_C"/>
    <property type="match status" value="1"/>
</dbReference>
<keyword evidence="4" id="KW-0862">Zinc</keyword>
<dbReference type="GO" id="GO:0003677">
    <property type="term" value="F:DNA binding"/>
    <property type="evidence" value="ECO:0007669"/>
    <property type="project" value="UniProtKB-KW"/>
</dbReference>
<dbReference type="InterPro" id="IPR047192">
    <property type="entry name" value="Euk_RPA1_DBD_C"/>
</dbReference>
<evidence type="ECO:0000256" key="2">
    <source>
        <dbReference type="ARBA" id="ARBA00022723"/>
    </source>
</evidence>
<evidence type="ECO:0000256" key="4">
    <source>
        <dbReference type="ARBA" id="ARBA00022833"/>
    </source>
</evidence>
<dbReference type="CDD" id="cd04481">
    <property type="entry name" value="RPA1_DBD_B_like"/>
    <property type="match status" value="1"/>
</dbReference>
<keyword evidence="3" id="KW-0863">Zinc-finger</keyword>
<name>A0A2Z6PMC4_TRISU</name>
<dbReference type="GO" id="GO:0008270">
    <property type="term" value="F:zinc ion binding"/>
    <property type="evidence" value="ECO:0007669"/>
    <property type="project" value="UniProtKB-KW"/>
</dbReference>
<dbReference type="AlphaFoldDB" id="A0A2Z6PMC4"/>
<organism evidence="8 9">
    <name type="scientific">Trifolium subterraneum</name>
    <name type="common">Subterranean clover</name>
    <dbReference type="NCBI Taxonomy" id="3900"/>
    <lineage>
        <taxon>Eukaryota</taxon>
        <taxon>Viridiplantae</taxon>
        <taxon>Streptophyta</taxon>
        <taxon>Embryophyta</taxon>
        <taxon>Tracheophyta</taxon>
        <taxon>Spermatophyta</taxon>
        <taxon>Magnoliopsida</taxon>
        <taxon>eudicotyledons</taxon>
        <taxon>Gunneridae</taxon>
        <taxon>Pentapetalae</taxon>
        <taxon>rosids</taxon>
        <taxon>fabids</taxon>
        <taxon>Fabales</taxon>
        <taxon>Fabaceae</taxon>
        <taxon>Papilionoideae</taxon>
        <taxon>50 kb inversion clade</taxon>
        <taxon>NPAAA clade</taxon>
        <taxon>Hologalegina</taxon>
        <taxon>IRL clade</taxon>
        <taxon>Trifolieae</taxon>
        <taxon>Trifolium</taxon>
    </lineage>
</organism>
<protein>
    <recommendedName>
        <fullName evidence="7">Replication factor A C-terminal domain-containing protein</fullName>
    </recommendedName>
</protein>
<dbReference type="OrthoDB" id="1040769at2759"/>
<feature type="region of interest" description="Disordered" evidence="6">
    <location>
        <begin position="478"/>
        <end position="512"/>
    </location>
</feature>
<evidence type="ECO:0000313" key="8">
    <source>
        <dbReference type="EMBL" id="GAU46627.1"/>
    </source>
</evidence>
<dbReference type="CDD" id="cd04476">
    <property type="entry name" value="RPA1_DBD_C"/>
    <property type="match status" value="1"/>
</dbReference>
<accession>A0A2Z6PMC4</accession>
<dbReference type="PANTHER" id="PTHR47165">
    <property type="entry name" value="OS03G0429900 PROTEIN"/>
    <property type="match status" value="1"/>
</dbReference>
<sequence length="526" mass="58360">MKLILRAKIIRLWEVFDFNRTNVPFSIEMVLMDSLGGRIHATSNVGAYRTTHHPYKLNFQFSSLVQRLSNFQILRSPFAFVPIYEVVGGSYDTDFLVDVIGFLTGVGQEREITNQNGTSTKLNVIELEAHGHKLQCTLLGQYVDELNTFIGAGDVNNTVVIVQFAKAKTFQDKIHIQNCMNCSVLIFNPTCPESVNLRASLSDAVENLSPMPLTQFNGEARVQPIDEFMYNTPRSTLQGIKEATSAVIPDSRMFYCEKCNKHVQKVVPRFCIKVRVIDHTDSVTLVIFDKEASLILNMSCADMIQGADPAFGVPPLLEGLVDKTWFFKVEAKPSHNPKFEQSFRVRKICTDDAIIKQFKDKWDGEDAKFRKNRNEGGSLSTLLNKGKDILVGGSSNVLCEIFLSGESHKGKELIIEGTPVGVSQDLMLKFSSAVVNLADDDNNEAFCEVESGSANVQTITAVAGEEKTATDLAEVSITPSTSVKPPTGGRKKSSTKRLSPQHEDNEVDENAPMKLLKRAVKIEKIP</sequence>
<dbReference type="Gene3D" id="2.40.50.140">
    <property type="entry name" value="Nucleic acid-binding proteins"/>
    <property type="match status" value="2"/>
</dbReference>
<dbReference type="InterPro" id="IPR012340">
    <property type="entry name" value="NA-bd_OB-fold"/>
</dbReference>
<dbReference type="PANTHER" id="PTHR47165:SF4">
    <property type="entry name" value="OS03G0429900 PROTEIN"/>
    <property type="match status" value="1"/>
</dbReference>
<dbReference type="Proteomes" id="UP000242715">
    <property type="component" value="Unassembled WGS sequence"/>
</dbReference>
<evidence type="ECO:0000313" key="9">
    <source>
        <dbReference type="Proteomes" id="UP000242715"/>
    </source>
</evidence>
<comment type="similarity">
    <text evidence="1">Belongs to the replication factor A protein 1 family.</text>
</comment>
<keyword evidence="9" id="KW-1185">Reference proteome</keyword>
<dbReference type="InterPro" id="IPR013955">
    <property type="entry name" value="Rep_factor-A_C"/>
</dbReference>
<proteinExistence type="inferred from homology"/>
<evidence type="ECO:0000256" key="3">
    <source>
        <dbReference type="ARBA" id="ARBA00022771"/>
    </source>
</evidence>
<dbReference type="EMBL" id="DF974233">
    <property type="protein sequence ID" value="GAU46627.1"/>
    <property type="molecule type" value="Genomic_DNA"/>
</dbReference>